<evidence type="ECO:0000313" key="8">
    <source>
        <dbReference type="EMBL" id="KAE9245491.1"/>
    </source>
</evidence>
<evidence type="ECO:0000313" key="6">
    <source>
        <dbReference type="EMBL" id="KAE9223028.1"/>
    </source>
</evidence>
<dbReference type="EMBL" id="QXGF01000283">
    <property type="protein sequence ID" value="KAE8942874.1"/>
    <property type="molecule type" value="Genomic_DNA"/>
</dbReference>
<dbReference type="Proteomes" id="UP000486351">
    <property type="component" value="Unassembled WGS sequence"/>
</dbReference>
<comment type="caution">
    <text evidence="2">The sequence shown here is derived from an EMBL/GenBank/DDBJ whole genome shotgun (WGS) entry which is preliminary data.</text>
</comment>
<dbReference type="AlphaFoldDB" id="A0A6A3LKX9"/>
<evidence type="ECO:0000313" key="4">
    <source>
        <dbReference type="EMBL" id="KAE9125284.1"/>
    </source>
</evidence>
<dbReference type="EMBL" id="QXGD01000263">
    <property type="protein sequence ID" value="KAE9245491.1"/>
    <property type="molecule type" value="Genomic_DNA"/>
</dbReference>
<dbReference type="EMBL" id="QXFX01000222">
    <property type="protein sequence ID" value="KAE9124990.1"/>
    <property type="molecule type" value="Genomic_DNA"/>
</dbReference>
<reference evidence="17 18" key="1">
    <citation type="submission" date="2018-09" db="EMBL/GenBank/DDBJ databases">
        <title>Genomic investigation of the strawberry pathogen Phytophthora fragariae indicates pathogenicity is determined by transcriptional variation in three key races.</title>
        <authorList>
            <person name="Adams T.M."/>
            <person name="Armitage A.D."/>
            <person name="Sobczyk M.K."/>
            <person name="Bates H.J."/>
            <person name="Dunwell J.M."/>
            <person name="Nellist C.F."/>
            <person name="Harrison R.J."/>
        </authorList>
    </citation>
    <scope>NUCLEOTIDE SEQUENCE [LARGE SCALE GENOMIC DNA]</scope>
    <source>
        <strain evidence="9 13">A4</strain>
        <strain evidence="8 14">BC-1</strain>
        <strain evidence="7 18">BC-23</strain>
        <strain evidence="6 12">NOV-27</strain>
        <strain evidence="5 15">NOV-5</strain>
        <strain evidence="4 16">NOV-71</strain>
        <strain evidence="10 19">NOV-77</strain>
        <strain evidence="1 11">NOV-9</strain>
        <strain evidence="3 20">ONT-3</strain>
        <strain evidence="2 17">SCRP245</strain>
    </source>
</reference>
<evidence type="ECO:0000313" key="19">
    <source>
        <dbReference type="Proteomes" id="UP000486351"/>
    </source>
</evidence>
<evidence type="ECO:0000313" key="16">
    <source>
        <dbReference type="Proteomes" id="UP000441208"/>
    </source>
</evidence>
<dbReference type="EMBL" id="QXGA01000319">
    <property type="protein sequence ID" value="KAE9147934.1"/>
    <property type="molecule type" value="Genomic_DNA"/>
</dbReference>
<evidence type="ECO:0000313" key="14">
    <source>
        <dbReference type="Proteomes" id="UP000440367"/>
    </source>
</evidence>
<dbReference type="EMBL" id="QXFZ01000238">
    <property type="protein sequence ID" value="KAE9125284.1"/>
    <property type="molecule type" value="Genomic_DNA"/>
</dbReference>
<dbReference type="Proteomes" id="UP000429523">
    <property type="component" value="Unassembled WGS sequence"/>
</dbReference>
<evidence type="ECO:0000313" key="11">
    <source>
        <dbReference type="Proteomes" id="UP000429523"/>
    </source>
</evidence>
<evidence type="ECO:0000313" key="20">
    <source>
        <dbReference type="Proteomes" id="UP000488956"/>
    </source>
</evidence>
<dbReference type="Proteomes" id="UP000460718">
    <property type="component" value="Unassembled WGS sequence"/>
</dbReference>
<evidence type="ECO:0000313" key="18">
    <source>
        <dbReference type="Proteomes" id="UP000476176"/>
    </source>
</evidence>
<evidence type="ECO:0000313" key="12">
    <source>
        <dbReference type="Proteomes" id="UP000433483"/>
    </source>
</evidence>
<evidence type="ECO:0000313" key="5">
    <source>
        <dbReference type="EMBL" id="KAE9147934.1"/>
    </source>
</evidence>
<evidence type="ECO:0000313" key="1">
    <source>
        <dbReference type="EMBL" id="KAE8942874.1"/>
    </source>
</evidence>
<dbReference type="EMBL" id="QXFY01000296">
    <property type="protein sequence ID" value="KAE9348890.1"/>
    <property type="molecule type" value="Genomic_DNA"/>
</dbReference>
<dbReference type="EMBL" id="QXGE01000302">
    <property type="protein sequence ID" value="KAE9316681.1"/>
    <property type="molecule type" value="Genomic_DNA"/>
</dbReference>
<evidence type="ECO:0000313" key="10">
    <source>
        <dbReference type="EMBL" id="KAE9348890.1"/>
    </source>
</evidence>
<accession>A0A6A3LKX9</accession>
<dbReference type="Proteomes" id="UP000440732">
    <property type="component" value="Unassembled WGS sequence"/>
</dbReference>
<evidence type="ECO:0000313" key="15">
    <source>
        <dbReference type="Proteomes" id="UP000440732"/>
    </source>
</evidence>
<name>A0A6A3LKX9_9STRA</name>
<dbReference type="EMBL" id="QXFW01000218">
    <property type="protein sequence ID" value="KAE9020151.1"/>
    <property type="molecule type" value="Genomic_DNA"/>
</dbReference>
<evidence type="ECO:0000313" key="9">
    <source>
        <dbReference type="EMBL" id="KAE9316681.1"/>
    </source>
</evidence>
<sequence>MRRGGEFVCSCYFCLSRTVVAKPGQRKLARQFELNGIVSTIGASSEGRSAGLGCVGVHPS</sequence>
<organism evidence="2 17">
    <name type="scientific">Phytophthora fragariae</name>
    <dbReference type="NCBI Taxonomy" id="53985"/>
    <lineage>
        <taxon>Eukaryota</taxon>
        <taxon>Sar</taxon>
        <taxon>Stramenopiles</taxon>
        <taxon>Oomycota</taxon>
        <taxon>Peronosporomycetes</taxon>
        <taxon>Peronosporales</taxon>
        <taxon>Peronosporaceae</taxon>
        <taxon>Phytophthora</taxon>
    </lineage>
</organism>
<evidence type="ECO:0000313" key="2">
    <source>
        <dbReference type="EMBL" id="KAE9020151.1"/>
    </source>
</evidence>
<dbReference type="OrthoDB" id="10270108at2759"/>
<proteinExistence type="predicted"/>
<dbReference type="Proteomes" id="UP000433483">
    <property type="component" value="Unassembled WGS sequence"/>
</dbReference>
<evidence type="ECO:0000313" key="7">
    <source>
        <dbReference type="EMBL" id="KAE9244740.1"/>
    </source>
</evidence>
<dbReference type="Proteomes" id="UP000441208">
    <property type="component" value="Unassembled WGS sequence"/>
</dbReference>
<dbReference type="Proteomes" id="UP000440367">
    <property type="component" value="Unassembled WGS sequence"/>
</dbReference>
<evidence type="ECO:0000313" key="13">
    <source>
        <dbReference type="Proteomes" id="UP000437068"/>
    </source>
</evidence>
<dbReference type="Proteomes" id="UP000488956">
    <property type="component" value="Unassembled WGS sequence"/>
</dbReference>
<dbReference type="EMBL" id="QXGC01000210">
    <property type="protein sequence ID" value="KAE9244740.1"/>
    <property type="molecule type" value="Genomic_DNA"/>
</dbReference>
<dbReference type="EMBL" id="QXGB01000241">
    <property type="protein sequence ID" value="KAE9223028.1"/>
    <property type="molecule type" value="Genomic_DNA"/>
</dbReference>
<dbReference type="Proteomes" id="UP000437068">
    <property type="component" value="Unassembled WGS sequence"/>
</dbReference>
<dbReference type="Proteomes" id="UP000476176">
    <property type="component" value="Unassembled WGS sequence"/>
</dbReference>
<protein>
    <submittedName>
        <fullName evidence="2">Uncharacterized protein</fullName>
    </submittedName>
</protein>
<evidence type="ECO:0000313" key="17">
    <source>
        <dbReference type="Proteomes" id="UP000460718"/>
    </source>
</evidence>
<evidence type="ECO:0000313" key="3">
    <source>
        <dbReference type="EMBL" id="KAE9124990.1"/>
    </source>
</evidence>
<gene>
    <name evidence="9" type="ORF">PF001_g7215</name>
    <name evidence="8" type="ORF">PF002_g7235</name>
    <name evidence="7" type="ORF">PF004_g5557</name>
    <name evidence="6" type="ORF">PF005_g6468</name>
    <name evidence="5" type="ORF">PF006_g7443</name>
    <name evidence="4" type="ORF">PF007_g6417</name>
    <name evidence="10" type="ORF">PF008_g7144</name>
    <name evidence="1" type="ORF">PF009_g7387</name>
    <name evidence="3" type="ORF">PF010_g5799</name>
    <name evidence="2" type="ORF">PF011_g5544</name>
</gene>
<keyword evidence="12" id="KW-1185">Reference proteome</keyword>